<evidence type="ECO:0000313" key="1">
    <source>
        <dbReference type="EMBL" id="MBB6454397.1"/>
    </source>
</evidence>
<dbReference type="EMBL" id="JACHGH010000009">
    <property type="protein sequence ID" value="MBB6454397.1"/>
    <property type="molecule type" value="Genomic_DNA"/>
</dbReference>
<name>A0A841Q7W6_9BACI</name>
<comment type="caution">
    <text evidence="1">The sequence shown here is derived from an EMBL/GenBank/DDBJ whole genome shotgun (WGS) entry which is preliminary data.</text>
</comment>
<dbReference type="RefSeq" id="WP_174497113.1">
    <property type="nucleotide sequence ID" value="NZ_CADDWK010000011.1"/>
</dbReference>
<gene>
    <name evidence="1" type="ORF">HNQ94_002879</name>
</gene>
<evidence type="ECO:0000313" key="2">
    <source>
        <dbReference type="Proteomes" id="UP000581688"/>
    </source>
</evidence>
<organism evidence="1 2">
    <name type="scientific">Salirhabdus euzebyi</name>
    <dbReference type="NCBI Taxonomy" id="394506"/>
    <lineage>
        <taxon>Bacteria</taxon>
        <taxon>Bacillati</taxon>
        <taxon>Bacillota</taxon>
        <taxon>Bacilli</taxon>
        <taxon>Bacillales</taxon>
        <taxon>Bacillaceae</taxon>
        <taxon>Salirhabdus</taxon>
    </lineage>
</organism>
<keyword evidence="2" id="KW-1185">Reference proteome</keyword>
<sequence>MAQQYLVESWKGLLQYITNNLLGKGYYYWHCTELPVQKQDKWLKIDEKLMSKYETNIDKFKRHRRKAKGLANFVYIRWEQYAFIFHTEGTVPDVYDDKFYDIRQEPLFLKVGELTTFVLQISGNGKVNVKLSSDTYQGLKAVIHNTAKRRNPVLLQNTFKMVNGLPSYGPVLKQKRDLATFAIKQAEKNQIRIRNEQGKKRKMNRKDFWIYTKKPTVKVFSEFEEGG</sequence>
<dbReference type="Proteomes" id="UP000581688">
    <property type="component" value="Unassembled WGS sequence"/>
</dbReference>
<dbReference type="AlphaFoldDB" id="A0A841Q7W6"/>
<accession>A0A841Q7W6</accession>
<protein>
    <submittedName>
        <fullName evidence="1">Uncharacterized protein</fullName>
    </submittedName>
</protein>
<reference evidence="1 2" key="1">
    <citation type="submission" date="2020-08" db="EMBL/GenBank/DDBJ databases">
        <title>Genomic Encyclopedia of Type Strains, Phase IV (KMG-IV): sequencing the most valuable type-strain genomes for metagenomic binning, comparative biology and taxonomic classification.</title>
        <authorList>
            <person name="Goeker M."/>
        </authorList>
    </citation>
    <scope>NUCLEOTIDE SEQUENCE [LARGE SCALE GENOMIC DNA]</scope>
    <source>
        <strain evidence="1 2">DSM 19612</strain>
    </source>
</reference>
<proteinExistence type="predicted"/>